<dbReference type="Proteomes" id="UP000736672">
    <property type="component" value="Unassembled WGS sequence"/>
</dbReference>
<reference evidence="1" key="1">
    <citation type="journal article" date="2021" name="Nat. Commun.">
        <title>Genetic determinants of endophytism in the Arabidopsis root mycobiome.</title>
        <authorList>
            <person name="Mesny F."/>
            <person name="Miyauchi S."/>
            <person name="Thiergart T."/>
            <person name="Pickel B."/>
            <person name="Atanasova L."/>
            <person name="Karlsson M."/>
            <person name="Huettel B."/>
            <person name="Barry K.W."/>
            <person name="Haridas S."/>
            <person name="Chen C."/>
            <person name="Bauer D."/>
            <person name="Andreopoulos W."/>
            <person name="Pangilinan J."/>
            <person name="LaButti K."/>
            <person name="Riley R."/>
            <person name="Lipzen A."/>
            <person name="Clum A."/>
            <person name="Drula E."/>
            <person name="Henrissat B."/>
            <person name="Kohler A."/>
            <person name="Grigoriev I.V."/>
            <person name="Martin F.M."/>
            <person name="Hacquard S."/>
        </authorList>
    </citation>
    <scope>NUCLEOTIDE SEQUENCE</scope>
    <source>
        <strain evidence="1">FSSC 5 MPI-SDFR-AT-0091</strain>
    </source>
</reference>
<sequence length="115" mass="13370">MEYRGLTLLFINVSKGPCTNWFKQGEQDGPLVMWLGSRLAFFKAVKSPNLQDYDIEHWSSNRFEYLGSEFAWYEFREDGDTTPYLNGDFVPALPRKQVQELVAKSRVKKLSNGRL</sequence>
<organism evidence="1 2">
    <name type="scientific">Fusarium solani</name>
    <name type="common">Filamentous fungus</name>
    <dbReference type="NCBI Taxonomy" id="169388"/>
    <lineage>
        <taxon>Eukaryota</taxon>
        <taxon>Fungi</taxon>
        <taxon>Dikarya</taxon>
        <taxon>Ascomycota</taxon>
        <taxon>Pezizomycotina</taxon>
        <taxon>Sordariomycetes</taxon>
        <taxon>Hypocreomycetidae</taxon>
        <taxon>Hypocreales</taxon>
        <taxon>Nectriaceae</taxon>
        <taxon>Fusarium</taxon>
        <taxon>Fusarium solani species complex</taxon>
    </lineage>
</organism>
<dbReference type="OrthoDB" id="74360at2759"/>
<dbReference type="EMBL" id="JAGTJS010000011">
    <property type="protein sequence ID" value="KAH7252926.1"/>
    <property type="molecule type" value="Genomic_DNA"/>
</dbReference>
<protein>
    <submittedName>
        <fullName evidence="1">Uncharacterized protein</fullName>
    </submittedName>
</protein>
<proteinExistence type="predicted"/>
<dbReference type="AlphaFoldDB" id="A0A9P9KD05"/>
<accession>A0A9P9KD05</accession>
<evidence type="ECO:0000313" key="2">
    <source>
        <dbReference type="Proteomes" id="UP000736672"/>
    </source>
</evidence>
<gene>
    <name evidence="1" type="ORF">B0J15DRAFT_466774</name>
</gene>
<name>A0A9P9KD05_FUSSL</name>
<evidence type="ECO:0000313" key="1">
    <source>
        <dbReference type="EMBL" id="KAH7252926.1"/>
    </source>
</evidence>
<keyword evidence="2" id="KW-1185">Reference proteome</keyword>
<comment type="caution">
    <text evidence="1">The sequence shown here is derived from an EMBL/GenBank/DDBJ whole genome shotgun (WGS) entry which is preliminary data.</text>
</comment>